<name>A0A1W1V6T3_9DEIO</name>
<keyword evidence="3" id="KW-1185">Reference proteome</keyword>
<dbReference type="AlphaFoldDB" id="A0A1W1V6T3"/>
<accession>A0A1W1V6T3</accession>
<reference evidence="2 3" key="1">
    <citation type="submission" date="2017-04" db="EMBL/GenBank/DDBJ databases">
        <authorList>
            <person name="Afonso C.L."/>
            <person name="Miller P.J."/>
            <person name="Scott M.A."/>
            <person name="Spackman E."/>
            <person name="Goraichik I."/>
            <person name="Dimitrov K.M."/>
            <person name="Suarez D.L."/>
            <person name="Swayne D.E."/>
        </authorList>
    </citation>
    <scope>NUCLEOTIDE SEQUENCE [LARGE SCALE GENOMIC DNA]</scope>
    <source>
        <strain evidence="2 3">KR-140</strain>
    </source>
</reference>
<organism evidence="2 3">
    <name type="scientific">Deinococcus hopiensis KR-140</name>
    <dbReference type="NCBI Taxonomy" id="695939"/>
    <lineage>
        <taxon>Bacteria</taxon>
        <taxon>Thermotogati</taxon>
        <taxon>Deinococcota</taxon>
        <taxon>Deinococci</taxon>
        <taxon>Deinococcales</taxon>
        <taxon>Deinococcaceae</taxon>
        <taxon>Deinococcus</taxon>
    </lineage>
</organism>
<feature type="compositionally biased region" description="Low complexity" evidence="1">
    <location>
        <begin position="47"/>
        <end position="59"/>
    </location>
</feature>
<evidence type="ECO:0000313" key="3">
    <source>
        <dbReference type="Proteomes" id="UP000192582"/>
    </source>
</evidence>
<dbReference type="EMBL" id="FWWU01000009">
    <property type="protein sequence ID" value="SMB88870.1"/>
    <property type="molecule type" value="Genomic_DNA"/>
</dbReference>
<evidence type="ECO:0000313" key="2">
    <source>
        <dbReference type="EMBL" id="SMB88870.1"/>
    </source>
</evidence>
<sequence length="203" mass="19750">MRHILFPTVSAADAFIADLQQRGVVRSEVGTTTVNPRVSQALDGGVSASTSSTTQTTSTDYVDGGGTAEDAGAGAVKGTVAGALTGAAAGVIGSAATVGTTIAATAATAATGGLALPVILGMAALGSGVGAAVGALGGAAGVDETGEHTTTSSYQSNYDVDQGHYDRIHSATSQGGRAVAVDESVPQDVLDEAVRRHGGEYVS</sequence>
<proteinExistence type="predicted"/>
<gene>
    <name evidence="2" type="ORF">SAMN00790413_00201</name>
</gene>
<protein>
    <submittedName>
        <fullName evidence="2">Uncharacterized protein</fullName>
    </submittedName>
</protein>
<dbReference type="OrthoDB" id="74279at2"/>
<evidence type="ECO:0000256" key="1">
    <source>
        <dbReference type="SAM" id="MobiDB-lite"/>
    </source>
</evidence>
<dbReference type="Proteomes" id="UP000192582">
    <property type="component" value="Unassembled WGS sequence"/>
</dbReference>
<feature type="region of interest" description="Disordered" evidence="1">
    <location>
        <begin position="42"/>
        <end position="66"/>
    </location>
</feature>
<dbReference type="RefSeq" id="WP_084047913.1">
    <property type="nucleotide sequence ID" value="NZ_FWWU01000009.1"/>
</dbReference>